<reference evidence="2" key="2">
    <citation type="submission" date="2017-10" db="EMBL/GenBank/DDBJ databases">
        <title>Ladona fulva Genome sequencing and assembly.</title>
        <authorList>
            <person name="Murali S."/>
            <person name="Richards S."/>
            <person name="Bandaranaike D."/>
            <person name="Bellair M."/>
            <person name="Blankenburg K."/>
            <person name="Chao H."/>
            <person name="Dinh H."/>
            <person name="Doddapaneni H."/>
            <person name="Dugan-Rocha S."/>
            <person name="Elkadiri S."/>
            <person name="Gnanaolivu R."/>
            <person name="Hernandez B."/>
            <person name="Skinner E."/>
            <person name="Javaid M."/>
            <person name="Lee S."/>
            <person name="Li M."/>
            <person name="Ming W."/>
            <person name="Munidasa M."/>
            <person name="Muniz J."/>
            <person name="Nguyen L."/>
            <person name="Hughes D."/>
            <person name="Osuji N."/>
            <person name="Pu L.-L."/>
            <person name="Puazo M."/>
            <person name="Qu C."/>
            <person name="Quiroz J."/>
            <person name="Raj R."/>
            <person name="Weissenberger G."/>
            <person name="Xin Y."/>
            <person name="Zou X."/>
            <person name="Han Y."/>
            <person name="Worley K."/>
            <person name="Muzny D."/>
            <person name="Gibbs R."/>
        </authorList>
    </citation>
    <scope>NUCLEOTIDE SEQUENCE</scope>
    <source>
        <strain evidence="2">Sampled in the wild</strain>
    </source>
</reference>
<keyword evidence="3" id="KW-1185">Reference proteome</keyword>
<proteinExistence type="inferred from homology"/>
<evidence type="ECO:0000313" key="3">
    <source>
        <dbReference type="Proteomes" id="UP000792457"/>
    </source>
</evidence>
<evidence type="ECO:0000313" key="2">
    <source>
        <dbReference type="EMBL" id="KAG8235386.1"/>
    </source>
</evidence>
<dbReference type="Pfam" id="PF03690">
    <property type="entry name" value="MYG1_exonuc"/>
    <property type="match status" value="1"/>
</dbReference>
<name>A0A8K0P698_LADFU</name>
<dbReference type="PANTHER" id="PTHR11215:SF1">
    <property type="entry name" value="MYG1 EXONUCLEASE"/>
    <property type="match status" value="1"/>
</dbReference>
<accession>A0A8K0P698</accession>
<dbReference type="GO" id="GO:0005737">
    <property type="term" value="C:cytoplasm"/>
    <property type="evidence" value="ECO:0007669"/>
    <property type="project" value="TreeGrafter"/>
</dbReference>
<dbReference type="GO" id="GO:0005634">
    <property type="term" value="C:nucleus"/>
    <property type="evidence" value="ECO:0007669"/>
    <property type="project" value="TreeGrafter"/>
</dbReference>
<reference evidence="2" key="1">
    <citation type="submission" date="2013-04" db="EMBL/GenBank/DDBJ databases">
        <authorList>
            <person name="Qu J."/>
            <person name="Murali S.C."/>
            <person name="Bandaranaike D."/>
            <person name="Bellair M."/>
            <person name="Blankenburg K."/>
            <person name="Chao H."/>
            <person name="Dinh H."/>
            <person name="Doddapaneni H."/>
            <person name="Downs B."/>
            <person name="Dugan-Rocha S."/>
            <person name="Elkadiri S."/>
            <person name="Gnanaolivu R.D."/>
            <person name="Hernandez B."/>
            <person name="Javaid M."/>
            <person name="Jayaseelan J.C."/>
            <person name="Lee S."/>
            <person name="Li M."/>
            <person name="Ming W."/>
            <person name="Munidasa M."/>
            <person name="Muniz J."/>
            <person name="Nguyen L."/>
            <person name="Ongeri F."/>
            <person name="Osuji N."/>
            <person name="Pu L.-L."/>
            <person name="Puazo M."/>
            <person name="Qu C."/>
            <person name="Quiroz J."/>
            <person name="Raj R."/>
            <person name="Weissenberger G."/>
            <person name="Xin Y."/>
            <person name="Zou X."/>
            <person name="Han Y."/>
            <person name="Richards S."/>
            <person name="Worley K."/>
            <person name="Muzny D."/>
            <person name="Gibbs R."/>
        </authorList>
    </citation>
    <scope>NUCLEOTIDE SEQUENCE</scope>
    <source>
        <strain evidence="2">Sampled in the wild</strain>
    </source>
</reference>
<sequence>MSGKKIGTHNGKFHADEVMGCFMLKTLPMYKDAEIVRTRDMKILDQCDIVIDVGAVYDHSRCRYDHHQRKDGQEKSEFDETMKSVTGVKEYIKLSSAGLVFAHYGKEVIRQITPKQLTDRELDMVYLAMYRNLIKEVDAIDNGIDPCDHKLR</sequence>
<dbReference type="InterPro" id="IPR003226">
    <property type="entry name" value="MYG1_exonuclease"/>
</dbReference>
<dbReference type="OrthoDB" id="10265310at2759"/>
<comment type="similarity">
    <text evidence="1">Belongs to the MYG1 family.</text>
</comment>
<dbReference type="PANTHER" id="PTHR11215">
    <property type="entry name" value="METAL DEPENDENT HYDROLASE - RELATED"/>
    <property type="match status" value="1"/>
</dbReference>
<gene>
    <name evidence="2" type="ORF">J437_LFUL009245</name>
</gene>
<evidence type="ECO:0000256" key="1">
    <source>
        <dbReference type="ARBA" id="ARBA00010105"/>
    </source>
</evidence>
<dbReference type="Proteomes" id="UP000792457">
    <property type="component" value="Unassembled WGS sequence"/>
</dbReference>
<organism evidence="2 3">
    <name type="scientific">Ladona fulva</name>
    <name type="common">Scarce chaser dragonfly</name>
    <name type="synonym">Libellula fulva</name>
    <dbReference type="NCBI Taxonomy" id="123851"/>
    <lineage>
        <taxon>Eukaryota</taxon>
        <taxon>Metazoa</taxon>
        <taxon>Ecdysozoa</taxon>
        <taxon>Arthropoda</taxon>
        <taxon>Hexapoda</taxon>
        <taxon>Insecta</taxon>
        <taxon>Pterygota</taxon>
        <taxon>Palaeoptera</taxon>
        <taxon>Odonata</taxon>
        <taxon>Epiprocta</taxon>
        <taxon>Anisoptera</taxon>
        <taxon>Libelluloidea</taxon>
        <taxon>Libellulidae</taxon>
        <taxon>Ladona</taxon>
    </lineage>
</organism>
<comment type="caution">
    <text evidence="2">The sequence shown here is derived from an EMBL/GenBank/DDBJ whole genome shotgun (WGS) entry which is preliminary data.</text>
</comment>
<protein>
    <submittedName>
        <fullName evidence="2">Uncharacterized protein</fullName>
    </submittedName>
</protein>
<dbReference type="AlphaFoldDB" id="A0A8K0P698"/>
<dbReference type="EMBL" id="KZ308905">
    <property type="protein sequence ID" value="KAG8235386.1"/>
    <property type="molecule type" value="Genomic_DNA"/>
</dbReference>